<keyword evidence="4 5" id="KW-0472">Membrane</keyword>
<evidence type="ECO:0000313" key="7">
    <source>
        <dbReference type="EMBL" id="QCD36695.1"/>
    </source>
</evidence>
<feature type="transmembrane region" description="Helical" evidence="5">
    <location>
        <begin position="68"/>
        <end position="92"/>
    </location>
</feature>
<dbReference type="EMBL" id="CP039393">
    <property type="protein sequence ID" value="QCD36695.1"/>
    <property type="molecule type" value="Genomic_DNA"/>
</dbReference>
<evidence type="ECO:0000256" key="3">
    <source>
        <dbReference type="ARBA" id="ARBA00022989"/>
    </source>
</evidence>
<dbReference type="InterPro" id="IPR025640">
    <property type="entry name" value="GYF_2"/>
</dbReference>
<evidence type="ECO:0000256" key="5">
    <source>
        <dbReference type="SAM" id="Phobius"/>
    </source>
</evidence>
<feature type="domain" description="GYF" evidence="6">
    <location>
        <begin position="3"/>
        <end position="48"/>
    </location>
</feature>
<evidence type="ECO:0000256" key="4">
    <source>
        <dbReference type="ARBA" id="ARBA00023136"/>
    </source>
</evidence>
<protein>
    <submittedName>
        <fullName evidence="7">DUF4339 domain-containing protein</fullName>
    </submittedName>
</protein>
<dbReference type="InterPro" id="IPR051423">
    <property type="entry name" value="CD225/Dispanin"/>
</dbReference>
<dbReference type="RefSeq" id="WP_136411054.1">
    <property type="nucleotide sequence ID" value="NZ_CP039393.1"/>
</dbReference>
<evidence type="ECO:0000313" key="8">
    <source>
        <dbReference type="Proteomes" id="UP000297031"/>
    </source>
</evidence>
<dbReference type="Proteomes" id="UP000297031">
    <property type="component" value="Chromosome"/>
</dbReference>
<evidence type="ECO:0000259" key="6">
    <source>
        <dbReference type="Pfam" id="PF14237"/>
    </source>
</evidence>
<dbReference type="InterPro" id="IPR007593">
    <property type="entry name" value="CD225/Dispanin_fam"/>
</dbReference>
<sequence>MQYWTIVNNVKVGPMNAAQLIAYGINPNSLVWCQGMAQWTQACRVPELMPYFRSAQPVNNFRPCPSTYFPWAIVTTLLCCFPAGIVALIYSTMVESRYSRGDYYGSVKASETALLWCIIALVFGLVSWPFALFFNFPANYYLF</sequence>
<keyword evidence="3 5" id="KW-1133">Transmembrane helix</keyword>
<comment type="subcellular location">
    <subcellularLocation>
        <location evidence="1">Membrane</location>
    </subcellularLocation>
</comment>
<dbReference type="KEGG" id="mgod:E7746_12795"/>
<name>A0A4P7VR54_9BACT</name>
<dbReference type="PANTHER" id="PTHR14948:SF25">
    <property type="entry name" value="DUF4190 DOMAIN-CONTAINING PROTEIN"/>
    <property type="match status" value="1"/>
</dbReference>
<dbReference type="AlphaFoldDB" id="A0A4P7VR54"/>
<dbReference type="Pfam" id="PF04505">
    <property type="entry name" value="CD225"/>
    <property type="match status" value="1"/>
</dbReference>
<keyword evidence="8" id="KW-1185">Reference proteome</keyword>
<evidence type="ECO:0000256" key="2">
    <source>
        <dbReference type="ARBA" id="ARBA00022692"/>
    </source>
</evidence>
<dbReference type="GO" id="GO:0016020">
    <property type="term" value="C:membrane"/>
    <property type="evidence" value="ECO:0007669"/>
    <property type="project" value="UniProtKB-SubCell"/>
</dbReference>
<dbReference type="PANTHER" id="PTHR14948">
    <property type="entry name" value="NG5"/>
    <property type="match status" value="1"/>
</dbReference>
<organism evidence="7 8">
    <name type="scientific">Muribaculum gordoncarteri</name>
    <dbReference type="NCBI Taxonomy" id="2530390"/>
    <lineage>
        <taxon>Bacteria</taxon>
        <taxon>Pseudomonadati</taxon>
        <taxon>Bacteroidota</taxon>
        <taxon>Bacteroidia</taxon>
        <taxon>Bacteroidales</taxon>
        <taxon>Muribaculaceae</taxon>
        <taxon>Muribaculum</taxon>
    </lineage>
</organism>
<evidence type="ECO:0000256" key="1">
    <source>
        <dbReference type="ARBA" id="ARBA00004370"/>
    </source>
</evidence>
<gene>
    <name evidence="7" type="ORF">E7746_12795</name>
</gene>
<feature type="transmembrane region" description="Helical" evidence="5">
    <location>
        <begin position="113"/>
        <end position="134"/>
    </location>
</feature>
<dbReference type="Pfam" id="PF14237">
    <property type="entry name" value="GYF_2"/>
    <property type="match status" value="1"/>
</dbReference>
<keyword evidence="2 5" id="KW-0812">Transmembrane</keyword>
<proteinExistence type="predicted"/>
<reference evidence="7 8" key="1">
    <citation type="submission" date="2019-02" db="EMBL/GenBank/DDBJ databases">
        <title>Isolation and identification of novel species under the genus Muribaculum.</title>
        <authorList>
            <person name="Miyake S."/>
            <person name="Ding Y."/>
            <person name="Low A."/>
            <person name="Soh M."/>
            <person name="Seedorf H."/>
        </authorList>
    </citation>
    <scope>NUCLEOTIDE SEQUENCE [LARGE SCALE GENOMIC DNA]</scope>
    <source>
        <strain evidence="7 8">TLL-A4</strain>
    </source>
</reference>
<dbReference type="OrthoDB" id="9815705at2"/>
<accession>A0A4P7VR54</accession>